<protein>
    <submittedName>
        <fullName evidence="2">Uncharacterized protein</fullName>
    </submittedName>
</protein>
<evidence type="ECO:0000256" key="1">
    <source>
        <dbReference type="SAM" id="MobiDB-lite"/>
    </source>
</evidence>
<name>A0A0C9TMI4_SPHS4</name>
<sequence>MARAGGKSETRLVDHLKLRELQEEIHIRIHEDPDEDLKIFGSFFFILEARGIKLWTKDREHISDDLFKVMENVMPILDLDYMSHPENGECVLDLGISATPEADEPMVGLWSLTHVDASFAMGGSNTTKLFNIGTLADYGSLSGEFPHDRASVTQMRYRMAYNLIYETVQGNMKFPENSDAYAANGTFHNRVKHLIDLYENSKSSTYGVRDELRASIQTVKEIVPIAKKRSRVAKTQPSNACNLTLLIMHLLKTIVTTPQSDNLTRSVLQDLNFQPSSERFGIFFLPGLHLETLAVYQMGADSDPVHHFVTNLHGKRKERQKDPLEDPRYTSEYPLGTHPSWTEIMEILDSNPSVIVGPLRNINFWKDSLSSTDSLVIVLMAKWSRQYIFAMNQTFLADQENYPLLETWEDILRFWSITGIQSLVHTPAFKPHKSYWKGLPSVKFSTTSYWNYFLEYGYMKDYHDILRMKTEEEILNLTDSLKAAFDCLQCLPSRSPNSTSQTWIYDNEKGGPCFIVNAKGYKPLAIGARKPQKRDVKPRAVATHTHIHSLLVADKLNIPVTEVSEYLKGERREARKASKRSARQKNYRKPPPFPRRHTSQNSMEDSRDDTSKTDWDQLTKSAEDDELEEDEIGIESEDEVENEAQDNEDMEEEEVHETEDEDMVNGVDFFSYQESDSDGDCSY</sequence>
<proteinExistence type="predicted"/>
<reference evidence="2 3" key="1">
    <citation type="submission" date="2014-06" db="EMBL/GenBank/DDBJ databases">
        <title>Evolutionary Origins and Diversification of the Mycorrhizal Mutualists.</title>
        <authorList>
            <consortium name="DOE Joint Genome Institute"/>
            <consortium name="Mycorrhizal Genomics Consortium"/>
            <person name="Kohler A."/>
            <person name="Kuo A."/>
            <person name="Nagy L.G."/>
            <person name="Floudas D."/>
            <person name="Copeland A."/>
            <person name="Barry K.W."/>
            <person name="Cichocki N."/>
            <person name="Veneault-Fourrey C."/>
            <person name="LaButti K."/>
            <person name="Lindquist E.A."/>
            <person name="Lipzen A."/>
            <person name="Lundell T."/>
            <person name="Morin E."/>
            <person name="Murat C."/>
            <person name="Riley R."/>
            <person name="Ohm R."/>
            <person name="Sun H."/>
            <person name="Tunlid A."/>
            <person name="Henrissat B."/>
            <person name="Grigoriev I.V."/>
            <person name="Hibbett D.S."/>
            <person name="Martin F."/>
        </authorList>
    </citation>
    <scope>NUCLEOTIDE SEQUENCE [LARGE SCALE GENOMIC DNA]</scope>
    <source>
        <strain evidence="2 3">SS14</strain>
    </source>
</reference>
<gene>
    <name evidence="2" type="ORF">M422DRAFT_267133</name>
</gene>
<evidence type="ECO:0000313" key="3">
    <source>
        <dbReference type="Proteomes" id="UP000054279"/>
    </source>
</evidence>
<dbReference type="Proteomes" id="UP000054279">
    <property type="component" value="Unassembled WGS sequence"/>
</dbReference>
<evidence type="ECO:0000313" key="2">
    <source>
        <dbReference type="EMBL" id="KIJ31183.1"/>
    </source>
</evidence>
<accession>A0A0C9TMI4</accession>
<keyword evidence="3" id="KW-1185">Reference proteome</keyword>
<feature type="compositionally biased region" description="Basic residues" evidence="1">
    <location>
        <begin position="577"/>
        <end position="598"/>
    </location>
</feature>
<feature type="region of interest" description="Disordered" evidence="1">
    <location>
        <begin position="569"/>
        <end position="683"/>
    </location>
</feature>
<dbReference type="AlphaFoldDB" id="A0A0C9TMI4"/>
<organism evidence="2 3">
    <name type="scientific">Sphaerobolus stellatus (strain SS14)</name>
    <dbReference type="NCBI Taxonomy" id="990650"/>
    <lineage>
        <taxon>Eukaryota</taxon>
        <taxon>Fungi</taxon>
        <taxon>Dikarya</taxon>
        <taxon>Basidiomycota</taxon>
        <taxon>Agaricomycotina</taxon>
        <taxon>Agaricomycetes</taxon>
        <taxon>Phallomycetidae</taxon>
        <taxon>Geastrales</taxon>
        <taxon>Sphaerobolaceae</taxon>
        <taxon>Sphaerobolus</taxon>
    </lineage>
</organism>
<dbReference type="EMBL" id="KN837246">
    <property type="protein sequence ID" value="KIJ31183.1"/>
    <property type="molecule type" value="Genomic_DNA"/>
</dbReference>
<feature type="compositionally biased region" description="Acidic residues" evidence="1">
    <location>
        <begin position="623"/>
        <end position="663"/>
    </location>
</feature>
<dbReference type="HOGENOM" id="CLU_011456_2_0_1"/>
<feature type="compositionally biased region" description="Basic and acidic residues" evidence="1">
    <location>
        <begin position="604"/>
        <end position="617"/>
    </location>
</feature>